<gene>
    <name evidence="2" type="ORF">CCO03_02680</name>
</gene>
<sequence>MPSAVQTLPNGMQVMRSAQLMMADAALSDVGPVQQRRFYGVMAAVAVVLLIAAQPGAAYNNGGTSTWTPTFWGIWFSVLVVATLVMTRWQKALHDAYVEGGMAVRDAEARVRAWGARHPEWSLQLYDTKWSLRVVATQAPMPTHDPRVAQLARGIRAAPFWADQCRRNGVYVAVVRLADVDAPHAPPVKRLAPVGNAPTHPALLAELQQHDAALGLAPVAHPTESTT</sequence>
<dbReference type="RefSeq" id="WP_087276915.1">
    <property type="nucleotide sequence ID" value="NZ_CP021455.1"/>
</dbReference>
<reference evidence="2 3" key="1">
    <citation type="submission" date="2017-05" db="EMBL/GenBank/DDBJ databases">
        <authorList>
            <person name="Song R."/>
            <person name="Chenine A.L."/>
            <person name="Ruprecht R.M."/>
        </authorList>
    </citation>
    <scope>NUCLEOTIDE SEQUENCE [LARGE SCALE GENOMIC DNA]</scope>
    <source>
        <strain evidence="2 3">DSM 26136</strain>
    </source>
</reference>
<dbReference type="EMBL" id="CP021455">
    <property type="protein sequence ID" value="ARU03735.1"/>
    <property type="molecule type" value="Genomic_DNA"/>
</dbReference>
<keyword evidence="3" id="KW-1185">Reference proteome</keyword>
<protein>
    <submittedName>
        <fullName evidence="2">Uncharacterized protein</fullName>
    </submittedName>
</protein>
<evidence type="ECO:0000313" key="3">
    <source>
        <dbReference type="Proteomes" id="UP000196138"/>
    </source>
</evidence>
<keyword evidence="1" id="KW-0472">Membrane</keyword>
<dbReference type="KEGG" id="cser:CCO03_02680"/>
<accession>A0A1Y0EJC6</accession>
<evidence type="ECO:0000256" key="1">
    <source>
        <dbReference type="SAM" id="Phobius"/>
    </source>
</evidence>
<keyword evidence="1" id="KW-1133">Transmembrane helix</keyword>
<proteinExistence type="predicted"/>
<feature type="transmembrane region" description="Helical" evidence="1">
    <location>
        <begin position="38"/>
        <end position="57"/>
    </location>
</feature>
<keyword evidence="1" id="KW-0812">Transmembrane</keyword>
<feature type="transmembrane region" description="Helical" evidence="1">
    <location>
        <begin position="69"/>
        <end position="87"/>
    </location>
</feature>
<name>A0A1Y0EJC6_9BURK</name>
<dbReference type="AlphaFoldDB" id="A0A1Y0EJC6"/>
<dbReference type="OrthoDB" id="877274at2"/>
<dbReference type="Proteomes" id="UP000196138">
    <property type="component" value="Chromosome"/>
</dbReference>
<evidence type="ECO:0000313" key="2">
    <source>
        <dbReference type="EMBL" id="ARU03735.1"/>
    </source>
</evidence>
<organism evidence="2 3">
    <name type="scientific">Comamonas serinivorans</name>
    <dbReference type="NCBI Taxonomy" id="1082851"/>
    <lineage>
        <taxon>Bacteria</taxon>
        <taxon>Pseudomonadati</taxon>
        <taxon>Pseudomonadota</taxon>
        <taxon>Betaproteobacteria</taxon>
        <taxon>Burkholderiales</taxon>
        <taxon>Comamonadaceae</taxon>
        <taxon>Comamonas</taxon>
    </lineage>
</organism>